<dbReference type="Proteomes" id="UP000257109">
    <property type="component" value="Unassembled WGS sequence"/>
</dbReference>
<protein>
    <submittedName>
        <fullName evidence="1">Uncharacterized protein</fullName>
    </submittedName>
</protein>
<dbReference type="AlphaFoldDB" id="A0A371HQC0"/>
<accession>A0A371HQC0</accession>
<comment type="caution">
    <text evidence="1">The sequence shown here is derived from an EMBL/GenBank/DDBJ whole genome shotgun (WGS) entry which is preliminary data.</text>
</comment>
<gene>
    <name evidence="1" type="ORF">CR513_11243</name>
</gene>
<keyword evidence="2" id="KW-1185">Reference proteome</keyword>
<evidence type="ECO:0000313" key="2">
    <source>
        <dbReference type="Proteomes" id="UP000257109"/>
    </source>
</evidence>
<organism evidence="1 2">
    <name type="scientific">Mucuna pruriens</name>
    <name type="common">Velvet bean</name>
    <name type="synonym">Dolichos pruriens</name>
    <dbReference type="NCBI Taxonomy" id="157652"/>
    <lineage>
        <taxon>Eukaryota</taxon>
        <taxon>Viridiplantae</taxon>
        <taxon>Streptophyta</taxon>
        <taxon>Embryophyta</taxon>
        <taxon>Tracheophyta</taxon>
        <taxon>Spermatophyta</taxon>
        <taxon>Magnoliopsida</taxon>
        <taxon>eudicotyledons</taxon>
        <taxon>Gunneridae</taxon>
        <taxon>Pentapetalae</taxon>
        <taxon>rosids</taxon>
        <taxon>fabids</taxon>
        <taxon>Fabales</taxon>
        <taxon>Fabaceae</taxon>
        <taxon>Papilionoideae</taxon>
        <taxon>50 kb inversion clade</taxon>
        <taxon>NPAAA clade</taxon>
        <taxon>indigoferoid/millettioid clade</taxon>
        <taxon>Phaseoleae</taxon>
        <taxon>Mucuna</taxon>
    </lineage>
</organism>
<evidence type="ECO:0000313" key="1">
    <source>
        <dbReference type="EMBL" id="RDY04967.1"/>
    </source>
</evidence>
<feature type="non-terminal residue" evidence="1">
    <location>
        <position position="1"/>
    </location>
</feature>
<proteinExistence type="predicted"/>
<dbReference type="EMBL" id="QJKJ01001969">
    <property type="protein sequence ID" value="RDY04967.1"/>
    <property type="molecule type" value="Genomic_DNA"/>
</dbReference>
<reference evidence="1" key="1">
    <citation type="submission" date="2018-05" db="EMBL/GenBank/DDBJ databases">
        <title>Draft genome of Mucuna pruriens seed.</title>
        <authorList>
            <person name="Nnadi N.E."/>
            <person name="Vos R."/>
            <person name="Hasami M.H."/>
            <person name="Devisetty U.K."/>
            <person name="Aguiy J.C."/>
        </authorList>
    </citation>
    <scope>NUCLEOTIDE SEQUENCE [LARGE SCALE GENOMIC DNA]</scope>
    <source>
        <strain evidence="1">JCA_2017</strain>
    </source>
</reference>
<name>A0A371HQC0_MUCPR</name>
<sequence length="98" mass="10990">MENYKVGGRAKENYPFPRPSVSQGSSLVPSLTFAHCLLPCLIPQDETLKTLSRKQELKENANGNIWLNGQGLISTQIIWSHTHNKLSHYKNSKIGLKS</sequence>